<evidence type="ECO:0000256" key="5">
    <source>
        <dbReference type="ARBA" id="ARBA00023136"/>
    </source>
</evidence>
<dbReference type="Ensembl" id="ENSPCET00000012126.1">
    <property type="protein sequence ID" value="ENSPCEP00000011725.1"/>
    <property type="gene ID" value="ENSPCEG00000009246.1"/>
</dbReference>
<dbReference type="GO" id="GO:0004930">
    <property type="term" value="F:G protein-coupled receptor activity"/>
    <property type="evidence" value="ECO:0007669"/>
    <property type="project" value="UniProtKB-KW"/>
</dbReference>
<dbReference type="Gene3D" id="1.20.1070.10">
    <property type="entry name" value="Rhodopsin 7-helix transmembrane proteins"/>
    <property type="match status" value="1"/>
</dbReference>
<evidence type="ECO:0000313" key="11">
    <source>
        <dbReference type="Ensembl" id="ENSPCEP00000011725.1"/>
    </source>
</evidence>
<feature type="transmembrane region" description="Helical" evidence="9">
    <location>
        <begin position="138"/>
        <end position="166"/>
    </location>
</feature>
<dbReference type="PROSITE" id="PS50262">
    <property type="entry name" value="G_PROTEIN_RECEP_F1_2"/>
    <property type="match status" value="1"/>
</dbReference>
<comment type="subcellular location">
    <subcellularLocation>
        <location evidence="1">Membrane</location>
        <topology evidence="1">Multi-pass membrane protein</topology>
    </subcellularLocation>
</comment>
<evidence type="ECO:0000313" key="12">
    <source>
        <dbReference type="Proteomes" id="UP000694393"/>
    </source>
</evidence>
<accession>A0A8C8RYR8</accession>
<dbReference type="PRINTS" id="PR00237">
    <property type="entry name" value="GPCRRHODOPSN"/>
</dbReference>
<evidence type="ECO:0000256" key="7">
    <source>
        <dbReference type="ARBA" id="ARBA00023224"/>
    </source>
</evidence>
<dbReference type="CDD" id="cd00637">
    <property type="entry name" value="7tm_classA_rhodopsin-like"/>
    <property type="match status" value="1"/>
</dbReference>
<feature type="domain" description="G-protein coupled receptors family 1 profile" evidence="10">
    <location>
        <begin position="90"/>
        <end position="363"/>
    </location>
</feature>
<protein>
    <recommendedName>
        <fullName evidence="10">G-protein coupled receptors family 1 profile domain-containing protein</fullName>
    </recommendedName>
</protein>
<sequence length="409" mass="45868">MDHSIYEISIENNIINASLNPDSITHRALPCQGPYPPLPHCTQGVAWRSPAGNCSRFPFFSDFSKGASKAAVSAVETAVLAGIFLASLLVNAWAVSLLAGKKRRLRTANCLVLNLFCADLLFIGAIPFIAVVRWTESWVLGAAVCHLLFYVMSLSGSVTILSLAAVSLERVVCIVRLRHAARRDCRLLAIALLLIWGLAALATLPLCLFFRLEPLLLPGTVQICTLVWPSVAGEISWDVTFTIVIFVIPGLVIVISYTKILQGCWPHPLLDSRAITKASRRRLNVSLAYSENHQLRVSQQDYKLFRTLFVLMISFFIMWSPIVITILLILVQNFKQDLNILPSFFFWIMAFTFVNSAVNPILYNITRFRHEWWHVFLCWATLPGRKTTSTETTGRRNDHTQPNLSVVSR</sequence>
<dbReference type="PANTHER" id="PTHR45695:SF37">
    <property type="entry name" value="FREE FATTY ACID RECEPTOR 4-LIKE"/>
    <property type="match status" value="1"/>
</dbReference>
<dbReference type="SUPFAM" id="SSF81321">
    <property type="entry name" value="Family A G protein-coupled receptor-like"/>
    <property type="match status" value="1"/>
</dbReference>
<dbReference type="Pfam" id="PF00001">
    <property type="entry name" value="7tm_1"/>
    <property type="match status" value="1"/>
</dbReference>
<feature type="transmembrane region" description="Helical" evidence="9">
    <location>
        <begin position="187"/>
        <end position="212"/>
    </location>
</feature>
<feature type="transmembrane region" description="Helical" evidence="9">
    <location>
        <begin position="308"/>
        <end position="332"/>
    </location>
</feature>
<keyword evidence="2 9" id="KW-0812">Transmembrane</keyword>
<organism evidence="11 12">
    <name type="scientific">Pelusios castaneus</name>
    <name type="common">West African mud turtle</name>
    <dbReference type="NCBI Taxonomy" id="367368"/>
    <lineage>
        <taxon>Eukaryota</taxon>
        <taxon>Metazoa</taxon>
        <taxon>Chordata</taxon>
        <taxon>Craniata</taxon>
        <taxon>Vertebrata</taxon>
        <taxon>Euteleostomi</taxon>
        <taxon>Archelosauria</taxon>
        <taxon>Testudinata</taxon>
        <taxon>Testudines</taxon>
        <taxon>Pleurodira</taxon>
        <taxon>Pelomedusidae</taxon>
        <taxon>Pelusios</taxon>
    </lineage>
</organism>
<dbReference type="InterPro" id="IPR017452">
    <property type="entry name" value="GPCR_Rhodpsn_7TM"/>
</dbReference>
<evidence type="ECO:0000256" key="4">
    <source>
        <dbReference type="ARBA" id="ARBA00023040"/>
    </source>
</evidence>
<proteinExistence type="predicted"/>
<dbReference type="InterPro" id="IPR000276">
    <property type="entry name" value="GPCR_Rhodpsn"/>
</dbReference>
<feature type="transmembrane region" description="Helical" evidence="9">
    <location>
        <begin position="78"/>
        <end position="99"/>
    </location>
</feature>
<feature type="region of interest" description="Disordered" evidence="8">
    <location>
        <begin position="386"/>
        <end position="409"/>
    </location>
</feature>
<feature type="transmembrane region" description="Helical" evidence="9">
    <location>
        <begin position="111"/>
        <end position="132"/>
    </location>
</feature>
<evidence type="ECO:0000256" key="1">
    <source>
        <dbReference type="ARBA" id="ARBA00004141"/>
    </source>
</evidence>
<evidence type="ECO:0000259" key="10">
    <source>
        <dbReference type="PROSITE" id="PS50262"/>
    </source>
</evidence>
<keyword evidence="4" id="KW-0297">G-protein coupled receptor</keyword>
<dbReference type="Proteomes" id="UP000694393">
    <property type="component" value="Unplaced"/>
</dbReference>
<feature type="transmembrane region" description="Helical" evidence="9">
    <location>
        <begin position="235"/>
        <end position="257"/>
    </location>
</feature>
<keyword evidence="5 9" id="KW-0472">Membrane</keyword>
<evidence type="ECO:0000256" key="8">
    <source>
        <dbReference type="SAM" id="MobiDB-lite"/>
    </source>
</evidence>
<evidence type="ECO:0000256" key="3">
    <source>
        <dbReference type="ARBA" id="ARBA00022989"/>
    </source>
</evidence>
<keyword evidence="12" id="KW-1185">Reference proteome</keyword>
<evidence type="ECO:0000256" key="2">
    <source>
        <dbReference type="ARBA" id="ARBA00022692"/>
    </source>
</evidence>
<reference evidence="11" key="2">
    <citation type="submission" date="2025-09" db="UniProtKB">
        <authorList>
            <consortium name="Ensembl"/>
        </authorList>
    </citation>
    <scope>IDENTIFICATION</scope>
</reference>
<reference evidence="11" key="1">
    <citation type="submission" date="2025-08" db="UniProtKB">
        <authorList>
            <consortium name="Ensembl"/>
        </authorList>
    </citation>
    <scope>IDENTIFICATION</scope>
</reference>
<keyword evidence="3 9" id="KW-1133">Transmembrane helix</keyword>
<evidence type="ECO:0000256" key="6">
    <source>
        <dbReference type="ARBA" id="ARBA00023170"/>
    </source>
</evidence>
<feature type="transmembrane region" description="Helical" evidence="9">
    <location>
        <begin position="344"/>
        <end position="363"/>
    </location>
</feature>
<keyword evidence="6" id="KW-0675">Receptor</keyword>
<feature type="compositionally biased region" description="Polar residues" evidence="8">
    <location>
        <begin position="400"/>
        <end position="409"/>
    </location>
</feature>
<name>A0A8C8RYR8_9SAUR</name>
<keyword evidence="7" id="KW-0807">Transducer</keyword>
<dbReference type="PANTHER" id="PTHR45695">
    <property type="entry name" value="LEUCOKININ RECEPTOR-RELATED"/>
    <property type="match status" value="1"/>
</dbReference>
<evidence type="ECO:0000256" key="9">
    <source>
        <dbReference type="SAM" id="Phobius"/>
    </source>
</evidence>
<dbReference type="AlphaFoldDB" id="A0A8C8RYR8"/>
<dbReference type="GO" id="GO:0005886">
    <property type="term" value="C:plasma membrane"/>
    <property type="evidence" value="ECO:0007669"/>
    <property type="project" value="TreeGrafter"/>
</dbReference>